<dbReference type="EMBL" id="WKPI01000007">
    <property type="protein sequence ID" value="MSC32636.1"/>
    <property type="molecule type" value="Genomic_DNA"/>
</dbReference>
<organism evidence="4 6">
    <name type="scientific">Holdemania massiliensis</name>
    <dbReference type="NCBI Taxonomy" id="1468449"/>
    <lineage>
        <taxon>Bacteria</taxon>
        <taxon>Bacillati</taxon>
        <taxon>Bacillota</taxon>
        <taxon>Erysipelotrichia</taxon>
        <taxon>Erysipelotrichales</taxon>
        <taxon>Erysipelotrichaceae</taxon>
        <taxon>Holdemania</taxon>
    </lineage>
</organism>
<sequence length="245" mass="27658">MKDKRWSRILELCEKQNIVTVEELVQALHVSEATIRRDLCYMEDNGLIARFHGGARMIDAQRTEKSMNMKSLLNVKEKEKISRYGASLIQDGQIVFLDAGTTTYNLIDYIKAKEITVVTTGIPHLTKLSQRNIKTFVLSGFIKPNNVAVTGKETVSQISNMNFDIALLGTNGVHPIAGFTTPEEYEGEAKSMVIQRAKKTYILADKSKFNKLCFVHFADLDEVTVIVDEKIEDFDYRLLDCIVAS</sequence>
<dbReference type="RefSeq" id="WP_154237900.1">
    <property type="nucleotide sequence ID" value="NZ_CALJPI010000098.1"/>
</dbReference>
<dbReference type="Pfam" id="PF00455">
    <property type="entry name" value="DeoRC"/>
    <property type="match status" value="1"/>
</dbReference>
<keyword evidence="2" id="KW-0804">Transcription</keyword>
<accession>A0A6N7S341</accession>
<dbReference type="Gene3D" id="3.40.50.1360">
    <property type="match status" value="1"/>
</dbReference>
<dbReference type="InterPro" id="IPR014036">
    <property type="entry name" value="DeoR-like_C"/>
</dbReference>
<dbReference type="Proteomes" id="UP000480929">
    <property type="component" value="Unassembled WGS sequence"/>
</dbReference>
<gene>
    <name evidence="5" type="ORF">GKD88_05835</name>
    <name evidence="4" type="ORF">GKE08_03050</name>
</gene>
<dbReference type="PANTHER" id="PTHR30363:SF56">
    <property type="entry name" value="TRANSCRIPTIONAL REGULATOR, DEOR FAMILY"/>
    <property type="match status" value="1"/>
</dbReference>
<dbReference type="Proteomes" id="UP000433575">
    <property type="component" value="Unassembled WGS sequence"/>
</dbReference>
<proteinExistence type="predicted"/>
<dbReference type="AlphaFoldDB" id="A0A6N7S341"/>
<dbReference type="Pfam" id="PF08220">
    <property type="entry name" value="HTH_DeoR"/>
    <property type="match status" value="1"/>
</dbReference>
<protein>
    <submittedName>
        <fullName evidence="4">DeoR family transcriptional regulator</fullName>
    </submittedName>
</protein>
<feature type="domain" description="HTH deoR-type" evidence="3">
    <location>
        <begin position="2"/>
        <end position="57"/>
    </location>
</feature>
<keyword evidence="1" id="KW-0805">Transcription regulation</keyword>
<keyword evidence="7" id="KW-1185">Reference proteome</keyword>
<dbReference type="SMART" id="SM01134">
    <property type="entry name" value="DeoRC"/>
    <property type="match status" value="1"/>
</dbReference>
<evidence type="ECO:0000313" key="6">
    <source>
        <dbReference type="Proteomes" id="UP000433575"/>
    </source>
</evidence>
<dbReference type="PANTHER" id="PTHR30363">
    <property type="entry name" value="HTH-TYPE TRANSCRIPTIONAL REGULATOR SRLR-RELATED"/>
    <property type="match status" value="1"/>
</dbReference>
<dbReference type="SUPFAM" id="SSF100950">
    <property type="entry name" value="NagB/RpiA/CoA transferase-like"/>
    <property type="match status" value="1"/>
</dbReference>
<dbReference type="InterPro" id="IPR050313">
    <property type="entry name" value="Carb_Metab_HTH_regulators"/>
</dbReference>
<dbReference type="SMART" id="SM00420">
    <property type="entry name" value="HTH_DEOR"/>
    <property type="match status" value="1"/>
</dbReference>
<dbReference type="OrthoDB" id="9797223at2"/>
<comment type="caution">
    <text evidence="4">The sequence shown here is derived from an EMBL/GenBank/DDBJ whole genome shotgun (WGS) entry which is preliminary data.</text>
</comment>
<dbReference type="GO" id="GO:0003700">
    <property type="term" value="F:DNA-binding transcription factor activity"/>
    <property type="evidence" value="ECO:0007669"/>
    <property type="project" value="InterPro"/>
</dbReference>
<evidence type="ECO:0000259" key="3">
    <source>
        <dbReference type="PROSITE" id="PS51000"/>
    </source>
</evidence>
<dbReference type="InterPro" id="IPR037171">
    <property type="entry name" value="NagB/RpiA_transferase-like"/>
</dbReference>
<reference evidence="6 7" key="1">
    <citation type="journal article" date="2019" name="Nat. Med.">
        <title>A library of human gut bacterial isolates paired with longitudinal multiomics data enables mechanistic microbiome research.</title>
        <authorList>
            <person name="Poyet M."/>
            <person name="Groussin M."/>
            <person name="Gibbons S.M."/>
            <person name="Avila-Pacheco J."/>
            <person name="Jiang X."/>
            <person name="Kearney S.M."/>
            <person name="Perrotta A.R."/>
            <person name="Berdy B."/>
            <person name="Zhao S."/>
            <person name="Lieberman T.D."/>
            <person name="Swanson P.K."/>
            <person name="Smith M."/>
            <person name="Roesemann S."/>
            <person name="Alexander J.E."/>
            <person name="Rich S.A."/>
            <person name="Livny J."/>
            <person name="Vlamakis H."/>
            <person name="Clish C."/>
            <person name="Bullock K."/>
            <person name="Deik A."/>
            <person name="Scott J."/>
            <person name="Pierce K.A."/>
            <person name="Xavier R.J."/>
            <person name="Alm E.J."/>
        </authorList>
    </citation>
    <scope>NUCLEOTIDE SEQUENCE [LARGE SCALE GENOMIC DNA]</scope>
    <source>
        <strain evidence="4 6">BIOML-A4</strain>
        <strain evidence="5 7">BIOML-A5</strain>
    </source>
</reference>
<dbReference type="InterPro" id="IPR036390">
    <property type="entry name" value="WH_DNA-bd_sf"/>
</dbReference>
<dbReference type="PROSITE" id="PS51000">
    <property type="entry name" value="HTH_DEOR_2"/>
    <property type="match status" value="1"/>
</dbReference>
<evidence type="ECO:0000256" key="1">
    <source>
        <dbReference type="ARBA" id="ARBA00023015"/>
    </source>
</evidence>
<evidence type="ECO:0000313" key="4">
    <source>
        <dbReference type="EMBL" id="MSA88297.1"/>
    </source>
</evidence>
<evidence type="ECO:0000313" key="5">
    <source>
        <dbReference type="EMBL" id="MSC32636.1"/>
    </source>
</evidence>
<evidence type="ECO:0000313" key="7">
    <source>
        <dbReference type="Proteomes" id="UP000480929"/>
    </source>
</evidence>
<dbReference type="PRINTS" id="PR00037">
    <property type="entry name" value="HTHLACR"/>
</dbReference>
<evidence type="ECO:0000256" key="2">
    <source>
        <dbReference type="ARBA" id="ARBA00023163"/>
    </source>
</evidence>
<dbReference type="InterPro" id="IPR001034">
    <property type="entry name" value="DeoR_HTH"/>
</dbReference>
<name>A0A6N7S341_9FIRM</name>
<dbReference type="EMBL" id="WKPJ01000003">
    <property type="protein sequence ID" value="MSA88297.1"/>
    <property type="molecule type" value="Genomic_DNA"/>
</dbReference>
<dbReference type="SUPFAM" id="SSF46785">
    <property type="entry name" value="Winged helix' DNA-binding domain"/>
    <property type="match status" value="1"/>
</dbReference>
<dbReference type="InterPro" id="IPR036388">
    <property type="entry name" value="WH-like_DNA-bd_sf"/>
</dbReference>
<dbReference type="Gene3D" id="1.10.10.10">
    <property type="entry name" value="Winged helix-like DNA-binding domain superfamily/Winged helix DNA-binding domain"/>
    <property type="match status" value="1"/>
</dbReference>